<reference evidence="1" key="1">
    <citation type="journal article" date="2019" name="Environ. Microbiol.">
        <title>Fungal ecological strategies reflected in gene transcription - a case study of two litter decomposers.</title>
        <authorList>
            <person name="Barbi F."/>
            <person name="Kohler A."/>
            <person name="Barry K."/>
            <person name="Baskaran P."/>
            <person name="Daum C."/>
            <person name="Fauchery L."/>
            <person name="Ihrmark K."/>
            <person name="Kuo A."/>
            <person name="LaButti K."/>
            <person name="Lipzen A."/>
            <person name="Morin E."/>
            <person name="Grigoriev I.V."/>
            <person name="Henrissat B."/>
            <person name="Lindahl B."/>
            <person name="Martin F."/>
        </authorList>
    </citation>
    <scope>NUCLEOTIDE SEQUENCE</scope>
    <source>
        <strain evidence="1">JB14</strain>
    </source>
</reference>
<accession>A0A6A4GEJ8</accession>
<dbReference type="OrthoDB" id="3261928at2759"/>
<proteinExistence type="predicted"/>
<organism evidence="1 2">
    <name type="scientific">Gymnopus androsaceus JB14</name>
    <dbReference type="NCBI Taxonomy" id="1447944"/>
    <lineage>
        <taxon>Eukaryota</taxon>
        <taxon>Fungi</taxon>
        <taxon>Dikarya</taxon>
        <taxon>Basidiomycota</taxon>
        <taxon>Agaricomycotina</taxon>
        <taxon>Agaricomycetes</taxon>
        <taxon>Agaricomycetidae</taxon>
        <taxon>Agaricales</taxon>
        <taxon>Marasmiineae</taxon>
        <taxon>Omphalotaceae</taxon>
        <taxon>Gymnopus</taxon>
    </lineage>
</organism>
<dbReference type="EMBL" id="ML770253">
    <property type="protein sequence ID" value="KAE9384009.1"/>
    <property type="molecule type" value="Genomic_DNA"/>
</dbReference>
<gene>
    <name evidence="1" type="ORF">BT96DRAFT_950871</name>
</gene>
<evidence type="ECO:0000313" key="1">
    <source>
        <dbReference type="EMBL" id="KAE9384009.1"/>
    </source>
</evidence>
<feature type="non-terminal residue" evidence="1">
    <location>
        <position position="251"/>
    </location>
</feature>
<keyword evidence="2" id="KW-1185">Reference proteome</keyword>
<evidence type="ECO:0000313" key="2">
    <source>
        <dbReference type="Proteomes" id="UP000799118"/>
    </source>
</evidence>
<dbReference type="Proteomes" id="UP000799118">
    <property type="component" value="Unassembled WGS sequence"/>
</dbReference>
<dbReference type="AlphaFoldDB" id="A0A6A4GEJ8"/>
<name>A0A6A4GEJ8_9AGAR</name>
<sequence length="251" mass="27635">MGLYDVPPVHATWPPTQPSLTWLLSPGWTDGCINPPVMYTSVQHMRAVQDYWKHTIPPKLRAPAQPAPVPLAHPPSTLAPPVFAPTPVPPLPMPAPCTTGTIAVLSGTYYRQSEFGPSQSESRGPHAITQANNHYESKAADNSSLNNTDYLISVIKFYSAVDASAPTKLGKLKVKKESSQLTDRIPITTLTRQEFITRFLKVHNLDEKYAPGPHSGPTFKVYWSGFICLVHWVSGTKTAATIVLDDHQYQI</sequence>
<protein>
    <submittedName>
        <fullName evidence="1">Uncharacterized protein</fullName>
    </submittedName>
</protein>